<reference evidence="1 2" key="1">
    <citation type="submission" date="2016-10" db="EMBL/GenBank/DDBJ databases">
        <authorList>
            <person name="Varghese N."/>
            <person name="Submissions S."/>
        </authorList>
    </citation>
    <scope>NUCLEOTIDE SEQUENCE [LARGE SCALE GENOMIC DNA]</scope>
    <source>
        <strain evidence="1 2">BS3652</strain>
    </source>
</reference>
<protein>
    <submittedName>
        <fullName evidence="1">Uncharacterized protein</fullName>
    </submittedName>
</protein>
<dbReference type="Proteomes" id="UP000183155">
    <property type="component" value="Unassembled WGS sequence"/>
</dbReference>
<keyword evidence="2" id="KW-1185">Reference proteome</keyword>
<sequence length="58" mass="6481">MEWEVSLLLPQLIAAPEHCTGLVSESTHESVNRLPSAWRALRTTVGPSIRRRCLLLAN</sequence>
<comment type="caution">
    <text evidence="1">The sequence shown here is derived from an EMBL/GenBank/DDBJ whole genome shotgun (WGS) entry which is preliminary data.</text>
</comment>
<name>A0A1H4U5L8_PSETA</name>
<evidence type="ECO:0000313" key="2">
    <source>
        <dbReference type="Proteomes" id="UP000183155"/>
    </source>
</evidence>
<organism evidence="1 2">
    <name type="scientific">Pseudomonas taetrolens</name>
    <dbReference type="NCBI Taxonomy" id="47884"/>
    <lineage>
        <taxon>Bacteria</taxon>
        <taxon>Pseudomonadati</taxon>
        <taxon>Pseudomonadota</taxon>
        <taxon>Gammaproteobacteria</taxon>
        <taxon>Pseudomonadales</taxon>
        <taxon>Pseudomonadaceae</taxon>
        <taxon>Pseudomonas</taxon>
    </lineage>
</organism>
<accession>A0A1H4U5L8</accession>
<dbReference type="EMBL" id="FNRS01000001">
    <property type="protein sequence ID" value="SEC64026.1"/>
    <property type="molecule type" value="Genomic_DNA"/>
</dbReference>
<gene>
    <name evidence="1" type="ORF">SAMN04490203_2807</name>
</gene>
<evidence type="ECO:0000313" key="1">
    <source>
        <dbReference type="EMBL" id="SEC64026.1"/>
    </source>
</evidence>
<proteinExistence type="predicted"/>